<evidence type="ECO:0000313" key="2">
    <source>
        <dbReference type="EMBL" id="CAE0631470.1"/>
    </source>
</evidence>
<accession>A0A7S4D6G7</accession>
<evidence type="ECO:0000256" key="1">
    <source>
        <dbReference type="SAM" id="MobiDB-lite"/>
    </source>
</evidence>
<protein>
    <submittedName>
        <fullName evidence="2">Uncharacterized protein</fullName>
    </submittedName>
</protein>
<sequence>MEETPALERRVSTRSHEALLQIELLEQKYADFERLIIDIDAKWSSEQYSLEELWSAKNLLAQTLGHIDKFQFESVDAIVTADLNTGKDEAKSRRKSLNQNLSSLRQSAGSLFQRLTKYLASQPIPETKEEMHAEEERPAAPEGGGASPLREDAAQRCLLRMDKLKRKGYLDETEFGIIRQFLLTDPATWINKFPDGIKDMELARELKAHL</sequence>
<dbReference type="EMBL" id="HBIU01021704">
    <property type="protein sequence ID" value="CAE0631470.1"/>
    <property type="molecule type" value="Transcribed_RNA"/>
</dbReference>
<gene>
    <name evidence="2" type="ORF">HAKA00212_LOCUS10173</name>
</gene>
<feature type="region of interest" description="Disordered" evidence="1">
    <location>
        <begin position="126"/>
        <end position="149"/>
    </location>
</feature>
<proteinExistence type="predicted"/>
<reference evidence="2" key="1">
    <citation type="submission" date="2021-01" db="EMBL/GenBank/DDBJ databases">
        <authorList>
            <person name="Corre E."/>
            <person name="Pelletier E."/>
            <person name="Niang G."/>
            <person name="Scheremetjew M."/>
            <person name="Finn R."/>
            <person name="Kale V."/>
            <person name="Holt S."/>
            <person name="Cochrane G."/>
            <person name="Meng A."/>
            <person name="Brown T."/>
            <person name="Cohen L."/>
        </authorList>
    </citation>
    <scope>NUCLEOTIDE SEQUENCE</scope>
    <source>
        <strain evidence="2">CCMP3107</strain>
    </source>
</reference>
<feature type="compositionally biased region" description="Basic and acidic residues" evidence="1">
    <location>
        <begin position="126"/>
        <end position="139"/>
    </location>
</feature>
<dbReference type="AlphaFoldDB" id="A0A7S4D6G7"/>
<organism evidence="2">
    <name type="scientific">Heterosigma akashiwo</name>
    <name type="common">Chromophytic alga</name>
    <name type="synonym">Heterosigma carterae</name>
    <dbReference type="NCBI Taxonomy" id="2829"/>
    <lineage>
        <taxon>Eukaryota</taxon>
        <taxon>Sar</taxon>
        <taxon>Stramenopiles</taxon>
        <taxon>Ochrophyta</taxon>
        <taxon>Raphidophyceae</taxon>
        <taxon>Chattonellales</taxon>
        <taxon>Chattonellaceae</taxon>
        <taxon>Heterosigma</taxon>
    </lineage>
</organism>
<name>A0A7S4D6G7_HETAK</name>